<dbReference type="EMBL" id="VLTN01000013">
    <property type="protein sequence ID" value="KAA0154153.1"/>
    <property type="molecule type" value="Genomic_DNA"/>
</dbReference>
<evidence type="ECO:0000256" key="1">
    <source>
        <dbReference type="ARBA" id="ARBA00004141"/>
    </source>
</evidence>
<feature type="compositionally biased region" description="Gly residues" evidence="5">
    <location>
        <begin position="1414"/>
        <end position="1434"/>
    </location>
</feature>
<gene>
    <name evidence="7" type="ORF">FNF29_02773</name>
</gene>
<reference evidence="7 8" key="1">
    <citation type="submission" date="2019-07" db="EMBL/GenBank/DDBJ databases">
        <title>Genomes of Cafeteria roenbergensis.</title>
        <authorList>
            <person name="Fischer M.G."/>
            <person name="Hackl T."/>
            <person name="Roman M."/>
        </authorList>
    </citation>
    <scope>NUCLEOTIDE SEQUENCE [LARGE SCALE GENOMIC DNA]</scope>
    <source>
        <strain evidence="7 8">BVI</strain>
    </source>
</reference>
<dbReference type="GO" id="GO:0032979">
    <property type="term" value="P:protein insertion into mitochondrial inner membrane from matrix"/>
    <property type="evidence" value="ECO:0007669"/>
    <property type="project" value="TreeGrafter"/>
</dbReference>
<feature type="transmembrane region" description="Helical" evidence="6">
    <location>
        <begin position="240"/>
        <end position="260"/>
    </location>
</feature>
<feature type="region of interest" description="Disordered" evidence="5">
    <location>
        <begin position="972"/>
        <end position="1117"/>
    </location>
</feature>
<dbReference type="PANTHER" id="PTHR12428:SF65">
    <property type="entry name" value="CYTOCHROME C OXIDASE ASSEMBLY PROTEIN COX18, MITOCHONDRIAL"/>
    <property type="match status" value="1"/>
</dbReference>
<evidence type="ECO:0000256" key="4">
    <source>
        <dbReference type="ARBA" id="ARBA00023136"/>
    </source>
</evidence>
<feature type="compositionally biased region" description="Low complexity" evidence="5">
    <location>
        <begin position="1170"/>
        <end position="1199"/>
    </location>
</feature>
<feature type="compositionally biased region" description="Low complexity" evidence="5">
    <location>
        <begin position="720"/>
        <end position="742"/>
    </location>
</feature>
<evidence type="ECO:0000256" key="5">
    <source>
        <dbReference type="SAM" id="MobiDB-lite"/>
    </source>
</evidence>
<feature type="compositionally biased region" description="Gly residues" evidence="5">
    <location>
        <begin position="1088"/>
        <end position="1108"/>
    </location>
</feature>
<keyword evidence="4 6" id="KW-0472">Membrane</keyword>
<feature type="transmembrane region" description="Helical" evidence="6">
    <location>
        <begin position="146"/>
        <end position="167"/>
    </location>
</feature>
<feature type="compositionally biased region" description="Basic and acidic residues" evidence="5">
    <location>
        <begin position="1271"/>
        <end position="1282"/>
    </location>
</feature>
<dbReference type="OMA" id="ATRSEWH"/>
<feature type="compositionally biased region" description="Basic and acidic residues" evidence="5">
    <location>
        <begin position="1134"/>
        <end position="1145"/>
    </location>
</feature>
<feature type="compositionally biased region" description="Low complexity" evidence="5">
    <location>
        <begin position="913"/>
        <end position="933"/>
    </location>
</feature>
<feature type="region of interest" description="Disordered" evidence="5">
    <location>
        <begin position="673"/>
        <end position="750"/>
    </location>
</feature>
<feature type="region of interest" description="Disordered" evidence="5">
    <location>
        <begin position="465"/>
        <end position="527"/>
    </location>
</feature>
<evidence type="ECO:0000256" key="3">
    <source>
        <dbReference type="ARBA" id="ARBA00022989"/>
    </source>
</evidence>
<protein>
    <submittedName>
        <fullName evidence="7">Uncharacterized protein</fullName>
    </submittedName>
</protein>
<organism evidence="7 8">
    <name type="scientific">Cafeteria roenbergensis</name>
    <name type="common">Marine flagellate</name>
    <dbReference type="NCBI Taxonomy" id="33653"/>
    <lineage>
        <taxon>Eukaryota</taxon>
        <taxon>Sar</taxon>
        <taxon>Stramenopiles</taxon>
        <taxon>Bigyra</taxon>
        <taxon>Opalozoa</taxon>
        <taxon>Bicosoecida</taxon>
        <taxon>Cafeteriaceae</taxon>
        <taxon>Cafeteria</taxon>
    </lineage>
</organism>
<dbReference type="InterPro" id="IPR001708">
    <property type="entry name" value="YidC/ALB3/OXA1/COX18"/>
</dbReference>
<dbReference type="GO" id="GO:0005743">
    <property type="term" value="C:mitochondrial inner membrane"/>
    <property type="evidence" value="ECO:0007669"/>
    <property type="project" value="TreeGrafter"/>
</dbReference>
<feature type="compositionally biased region" description="Low complexity" evidence="5">
    <location>
        <begin position="598"/>
        <end position="608"/>
    </location>
</feature>
<keyword evidence="8" id="KW-1185">Reference proteome</keyword>
<dbReference type="GO" id="GO:0032977">
    <property type="term" value="F:membrane insertase activity"/>
    <property type="evidence" value="ECO:0007669"/>
    <property type="project" value="InterPro"/>
</dbReference>
<feature type="region of interest" description="Disordered" evidence="5">
    <location>
        <begin position="913"/>
        <end position="950"/>
    </location>
</feature>
<dbReference type="CDD" id="cd20069">
    <property type="entry name" value="5TM_Oxa1-like"/>
    <property type="match status" value="1"/>
</dbReference>
<dbReference type="PANTHER" id="PTHR12428">
    <property type="entry name" value="OXA1"/>
    <property type="match status" value="1"/>
</dbReference>
<evidence type="ECO:0000256" key="2">
    <source>
        <dbReference type="ARBA" id="ARBA00022692"/>
    </source>
</evidence>
<feature type="compositionally biased region" description="Basic and acidic residues" evidence="5">
    <location>
        <begin position="1160"/>
        <end position="1169"/>
    </location>
</feature>
<feature type="transmembrane region" description="Helical" evidence="6">
    <location>
        <begin position="59"/>
        <end position="79"/>
    </location>
</feature>
<feature type="compositionally biased region" description="Low complexity" evidence="5">
    <location>
        <begin position="634"/>
        <end position="648"/>
    </location>
</feature>
<evidence type="ECO:0000256" key="6">
    <source>
        <dbReference type="SAM" id="Phobius"/>
    </source>
</evidence>
<comment type="caution">
    <text evidence="7">The sequence shown here is derived from an EMBL/GenBank/DDBJ whole genome shotgun (WGS) entry which is preliminary data.</text>
</comment>
<comment type="subcellular location">
    <subcellularLocation>
        <location evidence="1">Membrane</location>
        <topology evidence="1">Multi-pass membrane protein</topology>
    </subcellularLocation>
</comment>
<evidence type="ECO:0000313" key="7">
    <source>
        <dbReference type="EMBL" id="KAA0154153.1"/>
    </source>
</evidence>
<keyword evidence="3 6" id="KW-1133">Transmembrane helix</keyword>
<name>A0A5A8CLZ9_CAFRO</name>
<dbReference type="Proteomes" id="UP000323011">
    <property type="component" value="Unassembled WGS sequence"/>
</dbReference>
<keyword evidence="2 6" id="KW-0812">Transmembrane</keyword>
<feature type="compositionally biased region" description="Low complexity" evidence="5">
    <location>
        <begin position="488"/>
        <end position="502"/>
    </location>
</feature>
<feature type="compositionally biased region" description="Acidic residues" evidence="5">
    <location>
        <begin position="1244"/>
        <end position="1262"/>
    </location>
</feature>
<feature type="region of interest" description="Disordered" evidence="5">
    <location>
        <begin position="1133"/>
        <end position="1282"/>
    </location>
</feature>
<feature type="compositionally biased region" description="Gly residues" evidence="5">
    <location>
        <begin position="934"/>
        <end position="950"/>
    </location>
</feature>
<feature type="region of interest" description="Disordered" evidence="5">
    <location>
        <begin position="598"/>
        <end position="651"/>
    </location>
</feature>
<feature type="compositionally biased region" description="Low complexity" evidence="5">
    <location>
        <begin position="972"/>
        <end position="1018"/>
    </location>
</feature>
<evidence type="ECO:0000313" key="8">
    <source>
        <dbReference type="Proteomes" id="UP000323011"/>
    </source>
</evidence>
<feature type="region of interest" description="Disordered" evidence="5">
    <location>
        <begin position="1380"/>
        <end position="1434"/>
    </location>
</feature>
<feature type="region of interest" description="Disordered" evidence="5">
    <location>
        <begin position="350"/>
        <end position="390"/>
    </location>
</feature>
<feature type="transmembrane region" description="Helical" evidence="6">
    <location>
        <begin position="187"/>
        <end position="206"/>
    </location>
</feature>
<proteinExistence type="predicted"/>
<sequence length="1434" mass="145434">MPTSDGSTGWTPPYEYDPSSDTPYPIWLTDPEGPTYRFILGLAEQSASLLQAAHEATGLPWWATIVVGTAAARAAFLPLQMYAIRNASRAFDAREDMGRLVAAHRAALQRLGPAASPMERLAATRVLIRGMQAALHDANCYPWRTFAVPFLQIPAAVLAVLGARHLVLLGDESFETGGALWFTDLTVADSTYALPVVCVGLTYAFLEYVFRKPRDGGAVVGGAALLSDTLMRRFKSGLQLWTLMAIPLSSTMPAGLYMGWLTGTLYGFAYVTTIRTDAVHALITGRTASRYRAGGDGGGDDLFDLPGITGGAGGDDAAAQDAAGVAGAGVLSIEPGRAAASAAAAARQAREGADADVASRSRLLLEGDPDSRGGLADPERRQQPMSPEDERHMAELKERIDEWLVRDPSAGDFDDFELGHLESADDAVVEHWLDKATRSEWHTHMDKAARADPVRFGSWESRALEHARQSGDAPLRKMPPTAGRIRPRTAAAASATGPASRTARQRRFQLGQQQAASHQQAQAQTRAGRLAATPLVTRPHGDGVSLPLNPAAAAVTGAARAAATVVARGGKVLGGAVRSALSDASGAVSASPAAAAAATPASLGGATSRRGGSGVVDGAATASDRLARQRDAAPRAASKPDAAGSDDGAVGDRDAAADAAAAAALERAKQRLLAGTSGPSARGARSRFALTPGTPRRSDGSVSFPLPSTMEGTLSERRAAASARASAADGSAPGSDPGSSGATSLEEEPAHTVMSVLHEASLRDSGAALPRSSAGGPVLGVSYGSRELRLAAWQRRTRAAARDAAHVAAARSAPARPAPAQHATKAGARVALAQRLKNASSSREAADLAMARLRAVARGETPRTAADIAATLGGSDPSDAPAPRLESAIAGMRDSLIRSAEALKAASAKAVAAGGSSGASDDGGAAGASAGDATGAGPGGSSSGGSGSGRGSGWLGSVLNWFGAGTKAAARAESAPAPASPAEAAAGTGSPQAGADSAEPAASQAAEPPKAPRRPAQPTDEELRSASSDCFSAWRGGGRAAASPSGRGSRVIVVDEDSDEHAAGPSPAASAEQDGSRPEVLRSRKVGGAAGDGGGDGDQSGAAAGAGAGERRASLIDGSGRVISSAVSGAIRSEGTHADADHEAWRGGGPAAGAGVPSWDAHHRTEASDRGTASLASAASAAVAGRRRQAAANASAARRPAAKEAGRRAAGTAPADEDWSTANLGDVLRSALADADDPSGTTDAESEDLLSGFDDMDGDGDDAAGRIGAQRSEHRMVKEERSITTAPIDALRLAPGRVGGVGFLPVVPLSRLMAGQGPVRGEQPLAAALRPPNGGTPPTPIPISAQHHLEMSRNGFTHLPEPGQEQDLLAGVREELKAISEQESSQGFEHAGGRVRRLQRELQNLIRDERRRGGGGGGGRGGGGSGASGGGDRR</sequence>
<feature type="compositionally biased region" description="Low complexity" evidence="5">
    <location>
        <begin position="509"/>
        <end position="527"/>
    </location>
</feature>
<feature type="compositionally biased region" description="Low complexity" evidence="5">
    <location>
        <begin position="1040"/>
        <end position="1050"/>
    </location>
</feature>
<accession>A0A5A8CLZ9</accession>